<name>A0ABP3TD10_9GAMM</name>
<keyword evidence="3" id="KW-1003">Cell membrane</keyword>
<proteinExistence type="inferred from homology"/>
<comment type="subcellular location">
    <subcellularLocation>
        <location evidence="1">Cell inner membrane</location>
        <topology evidence="1">Multi-pass membrane protein</topology>
    </subcellularLocation>
</comment>
<dbReference type="NCBIfam" id="TIGR01620">
    <property type="entry name" value="hyp_HI0043"/>
    <property type="match status" value="1"/>
</dbReference>
<comment type="caution">
    <text evidence="10">The sequence shown here is derived from an EMBL/GenBank/DDBJ whole genome shotgun (WGS) entry which is preliminary data.</text>
</comment>
<dbReference type="InterPro" id="IPR006507">
    <property type="entry name" value="UPF0283"/>
</dbReference>
<dbReference type="Pfam" id="PF05128">
    <property type="entry name" value="DUF697"/>
    <property type="match status" value="1"/>
</dbReference>
<keyword evidence="6 9" id="KW-1133">Transmembrane helix</keyword>
<protein>
    <submittedName>
        <fullName evidence="10">TIGR01620 family protein</fullName>
    </submittedName>
</protein>
<keyword evidence="11" id="KW-1185">Reference proteome</keyword>
<dbReference type="PANTHER" id="PTHR39342:SF1">
    <property type="entry name" value="UPF0283 MEMBRANE PROTEIN YCJF"/>
    <property type="match status" value="1"/>
</dbReference>
<evidence type="ECO:0000256" key="3">
    <source>
        <dbReference type="ARBA" id="ARBA00022475"/>
    </source>
</evidence>
<evidence type="ECO:0000256" key="9">
    <source>
        <dbReference type="SAM" id="Phobius"/>
    </source>
</evidence>
<evidence type="ECO:0000256" key="1">
    <source>
        <dbReference type="ARBA" id="ARBA00004429"/>
    </source>
</evidence>
<feature type="compositionally biased region" description="Polar residues" evidence="8">
    <location>
        <begin position="20"/>
        <end position="30"/>
    </location>
</feature>
<reference evidence="11" key="1">
    <citation type="journal article" date="2019" name="Int. J. Syst. Evol. Microbiol.">
        <title>The Global Catalogue of Microorganisms (GCM) 10K type strain sequencing project: providing services to taxonomists for standard genome sequencing and annotation.</title>
        <authorList>
            <consortium name="The Broad Institute Genomics Platform"/>
            <consortium name="The Broad Institute Genome Sequencing Center for Infectious Disease"/>
            <person name="Wu L."/>
            <person name="Ma J."/>
        </authorList>
    </citation>
    <scope>NUCLEOTIDE SEQUENCE [LARGE SCALE GENOMIC DNA]</scope>
    <source>
        <strain evidence="11">JCM 15134</strain>
    </source>
</reference>
<evidence type="ECO:0000256" key="7">
    <source>
        <dbReference type="ARBA" id="ARBA00023136"/>
    </source>
</evidence>
<evidence type="ECO:0000256" key="5">
    <source>
        <dbReference type="ARBA" id="ARBA00022692"/>
    </source>
</evidence>
<evidence type="ECO:0000256" key="8">
    <source>
        <dbReference type="SAM" id="MobiDB-lite"/>
    </source>
</evidence>
<dbReference type="EMBL" id="BAAAET010000002">
    <property type="protein sequence ID" value="GAA0693413.1"/>
    <property type="molecule type" value="Genomic_DNA"/>
</dbReference>
<accession>A0ABP3TD10</accession>
<dbReference type="InterPro" id="IPR021147">
    <property type="entry name" value="DUF697"/>
</dbReference>
<comment type="similarity">
    <text evidence="2">Belongs to the UPF0283 family.</text>
</comment>
<dbReference type="PANTHER" id="PTHR39342">
    <property type="entry name" value="UPF0283 MEMBRANE PROTEIN YCJF"/>
    <property type="match status" value="1"/>
</dbReference>
<keyword evidence="4" id="KW-0997">Cell inner membrane</keyword>
<feature type="transmembrane region" description="Helical" evidence="9">
    <location>
        <begin position="79"/>
        <end position="100"/>
    </location>
</feature>
<evidence type="ECO:0000256" key="2">
    <source>
        <dbReference type="ARBA" id="ARBA00008255"/>
    </source>
</evidence>
<gene>
    <name evidence="10" type="ORF">GCM10009104_20900</name>
</gene>
<dbReference type="RefSeq" id="WP_343805611.1">
    <property type="nucleotide sequence ID" value="NZ_BAAAET010000002.1"/>
</dbReference>
<evidence type="ECO:0000256" key="4">
    <source>
        <dbReference type="ARBA" id="ARBA00022519"/>
    </source>
</evidence>
<feature type="transmembrane region" description="Helical" evidence="9">
    <location>
        <begin position="106"/>
        <end position="127"/>
    </location>
</feature>
<feature type="region of interest" description="Disordered" evidence="8">
    <location>
        <begin position="1"/>
        <end position="49"/>
    </location>
</feature>
<dbReference type="Proteomes" id="UP001499915">
    <property type="component" value="Unassembled WGS sequence"/>
</dbReference>
<keyword evidence="7 9" id="KW-0472">Membrane</keyword>
<evidence type="ECO:0000313" key="10">
    <source>
        <dbReference type="EMBL" id="GAA0693413.1"/>
    </source>
</evidence>
<sequence>MSSKENWQRPVELAPEDLSSGDQSDTSQPSAARPNAARPNAAQPNAAREIPLEMTHAVDDAEPVIPPPQPPERHRSRRWLWGSLGALVIAAFGAELYRLLNWSSNLHPLLGMTFGLLTLVLLGALGLEIRRGLKGSRQLKQVRLLQHEALALQEQSTHGNSTRLTRQLERQYRHSSLNRELQGALQQLDSSYNDGEIIHYLNRHALTQADEAAQACVQRYSIESGVLVAFSPWASFDMLLVAWRNLRMLREISTIYGVAPGLLTQGRLLKQVLQNLAFAGASEMAMEAGSALLSSSVTASLSARAGQGLGAGLFTARTGLTAITLCRPLPDPRQSTGMLSKIAKGIMQRLASRT</sequence>
<keyword evidence="5 9" id="KW-0812">Transmembrane</keyword>
<feature type="compositionally biased region" description="Low complexity" evidence="8">
    <location>
        <begin position="31"/>
        <end position="48"/>
    </location>
</feature>
<organism evidence="10 11">
    <name type="scientific">Marinobacterium maritimum</name>
    <dbReference type="NCBI Taxonomy" id="500162"/>
    <lineage>
        <taxon>Bacteria</taxon>
        <taxon>Pseudomonadati</taxon>
        <taxon>Pseudomonadota</taxon>
        <taxon>Gammaproteobacteria</taxon>
        <taxon>Oceanospirillales</taxon>
        <taxon>Oceanospirillaceae</taxon>
        <taxon>Marinobacterium</taxon>
    </lineage>
</organism>
<evidence type="ECO:0000313" key="11">
    <source>
        <dbReference type="Proteomes" id="UP001499915"/>
    </source>
</evidence>
<evidence type="ECO:0000256" key="6">
    <source>
        <dbReference type="ARBA" id="ARBA00022989"/>
    </source>
</evidence>